<evidence type="ECO:0000256" key="1">
    <source>
        <dbReference type="SAM" id="MobiDB-lite"/>
    </source>
</evidence>
<dbReference type="OrthoDB" id="623022at2759"/>
<dbReference type="AlphaFoldDB" id="A0A453KE10"/>
<accession>A0A453KE10</accession>
<dbReference type="Pfam" id="PF20241">
    <property type="entry name" value="DUF6598"/>
    <property type="match status" value="1"/>
</dbReference>
<evidence type="ECO:0000313" key="4">
    <source>
        <dbReference type="Proteomes" id="UP000015105"/>
    </source>
</evidence>
<feature type="domain" description="DUF6598" evidence="2">
    <location>
        <begin position="174"/>
        <end position="416"/>
    </location>
</feature>
<keyword evidence="4" id="KW-1185">Reference proteome</keyword>
<reference evidence="4" key="2">
    <citation type="journal article" date="2017" name="Nat. Plants">
        <title>The Aegilops tauschii genome reveals multiple impacts of transposons.</title>
        <authorList>
            <person name="Zhao G."/>
            <person name="Zou C."/>
            <person name="Li K."/>
            <person name="Wang K."/>
            <person name="Li T."/>
            <person name="Gao L."/>
            <person name="Zhang X."/>
            <person name="Wang H."/>
            <person name="Yang Z."/>
            <person name="Liu X."/>
            <person name="Jiang W."/>
            <person name="Mao L."/>
            <person name="Kong X."/>
            <person name="Jiao Y."/>
            <person name="Jia J."/>
        </authorList>
    </citation>
    <scope>NUCLEOTIDE SEQUENCE [LARGE SCALE GENOMIC DNA]</scope>
    <source>
        <strain evidence="4">cv. AL8/78</strain>
    </source>
</reference>
<dbReference type="OMA" id="CAEATIA"/>
<name>A0A453KE10_AEGTS</name>
<dbReference type="InterPro" id="IPR046533">
    <property type="entry name" value="DUF6598"/>
</dbReference>
<evidence type="ECO:0000259" key="2">
    <source>
        <dbReference type="Pfam" id="PF20241"/>
    </source>
</evidence>
<dbReference type="KEGG" id="ats:109735442"/>
<reference evidence="4" key="1">
    <citation type="journal article" date="2014" name="Science">
        <title>Ancient hybridizations among the ancestral genomes of bread wheat.</title>
        <authorList>
            <consortium name="International Wheat Genome Sequencing Consortium,"/>
            <person name="Marcussen T."/>
            <person name="Sandve S.R."/>
            <person name="Heier L."/>
            <person name="Spannagl M."/>
            <person name="Pfeifer M."/>
            <person name="Jakobsen K.S."/>
            <person name="Wulff B.B."/>
            <person name="Steuernagel B."/>
            <person name="Mayer K.F."/>
            <person name="Olsen O.A."/>
        </authorList>
    </citation>
    <scope>NUCLEOTIDE SEQUENCE [LARGE SCALE GENOMIC DNA]</scope>
    <source>
        <strain evidence="4">cv. AL8/78</strain>
    </source>
</reference>
<feature type="region of interest" description="Disordered" evidence="1">
    <location>
        <begin position="106"/>
        <end position="130"/>
    </location>
</feature>
<reference evidence="3" key="4">
    <citation type="submission" date="2019-03" db="UniProtKB">
        <authorList>
            <consortium name="EnsemblPlants"/>
        </authorList>
    </citation>
    <scope>IDENTIFICATION</scope>
</reference>
<organism evidence="3 4">
    <name type="scientific">Aegilops tauschii subsp. strangulata</name>
    <name type="common">Goatgrass</name>
    <dbReference type="NCBI Taxonomy" id="200361"/>
    <lineage>
        <taxon>Eukaryota</taxon>
        <taxon>Viridiplantae</taxon>
        <taxon>Streptophyta</taxon>
        <taxon>Embryophyta</taxon>
        <taxon>Tracheophyta</taxon>
        <taxon>Spermatophyta</taxon>
        <taxon>Magnoliopsida</taxon>
        <taxon>Liliopsida</taxon>
        <taxon>Poales</taxon>
        <taxon>Poaceae</taxon>
        <taxon>BOP clade</taxon>
        <taxon>Pooideae</taxon>
        <taxon>Triticodae</taxon>
        <taxon>Triticeae</taxon>
        <taxon>Triticinae</taxon>
        <taxon>Aegilops</taxon>
    </lineage>
</organism>
<evidence type="ECO:0000313" key="3">
    <source>
        <dbReference type="EnsemblPlants" id="AET5Gv20388200.1"/>
    </source>
</evidence>
<dbReference type="PANTHER" id="PTHR33065">
    <property type="entry name" value="OS07G0486400 PROTEIN"/>
    <property type="match status" value="1"/>
</dbReference>
<feature type="compositionally biased region" description="Basic and acidic residues" evidence="1">
    <location>
        <begin position="106"/>
        <end position="116"/>
    </location>
</feature>
<dbReference type="GeneID" id="109735442"/>
<dbReference type="RefSeq" id="XP_020150246.1">
    <property type="nucleotide sequence ID" value="XM_020294657.4"/>
</dbReference>
<reference evidence="3" key="5">
    <citation type="journal article" date="2021" name="G3 (Bethesda)">
        <title>Aegilops tauschii genome assembly Aet v5.0 features greater sequence contiguity and improved annotation.</title>
        <authorList>
            <person name="Wang L."/>
            <person name="Zhu T."/>
            <person name="Rodriguez J.C."/>
            <person name="Deal K.R."/>
            <person name="Dubcovsky J."/>
            <person name="McGuire P.E."/>
            <person name="Lux T."/>
            <person name="Spannagl M."/>
            <person name="Mayer K.F.X."/>
            <person name="Baldrich P."/>
            <person name="Meyers B.C."/>
            <person name="Huo N."/>
            <person name="Gu Y.Q."/>
            <person name="Zhou H."/>
            <person name="Devos K.M."/>
            <person name="Bennetzen J.L."/>
            <person name="Unver T."/>
            <person name="Budak H."/>
            <person name="Gulick P.J."/>
            <person name="Galiba G."/>
            <person name="Kalapos B."/>
            <person name="Nelson D.R."/>
            <person name="Li P."/>
            <person name="You F.M."/>
            <person name="Luo M.C."/>
            <person name="Dvorak J."/>
        </authorList>
    </citation>
    <scope>NUCLEOTIDE SEQUENCE [LARGE SCALE GENOMIC DNA]</scope>
    <source>
        <strain evidence="3">cv. AL8/78</strain>
    </source>
</reference>
<reference evidence="3" key="3">
    <citation type="journal article" date="2017" name="Nature">
        <title>Genome sequence of the progenitor of the wheat D genome Aegilops tauschii.</title>
        <authorList>
            <person name="Luo M.C."/>
            <person name="Gu Y.Q."/>
            <person name="Puiu D."/>
            <person name="Wang H."/>
            <person name="Twardziok S.O."/>
            <person name="Deal K.R."/>
            <person name="Huo N."/>
            <person name="Zhu T."/>
            <person name="Wang L."/>
            <person name="Wang Y."/>
            <person name="McGuire P.E."/>
            <person name="Liu S."/>
            <person name="Long H."/>
            <person name="Ramasamy R.K."/>
            <person name="Rodriguez J.C."/>
            <person name="Van S.L."/>
            <person name="Yuan L."/>
            <person name="Wang Z."/>
            <person name="Xia Z."/>
            <person name="Xiao L."/>
            <person name="Anderson O.D."/>
            <person name="Ouyang S."/>
            <person name="Liang Y."/>
            <person name="Zimin A.V."/>
            <person name="Pertea G."/>
            <person name="Qi P."/>
            <person name="Bennetzen J.L."/>
            <person name="Dai X."/>
            <person name="Dawson M.W."/>
            <person name="Muller H.G."/>
            <person name="Kugler K."/>
            <person name="Rivarola-Duarte L."/>
            <person name="Spannagl M."/>
            <person name="Mayer K.F.X."/>
            <person name="Lu F.H."/>
            <person name="Bevan M.W."/>
            <person name="Leroy P."/>
            <person name="Li P."/>
            <person name="You F.M."/>
            <person name="Sun Q."/>
            <person name="Liu Z."/>
            <person name="Lyons E."/>
            <person name="Wicker T."/>
            <person name="Salzberg S.L."/>
            <person name="Devos K.M."/>
            <person name="Dvorak J."/>
        </authorList>
    </citation>
    <scope>NUCLEOTIDE SEQUENCE [LARGE SCALE GENOMIC DNA]</scope>
    <source>
        <strain evidence="3">cv. AL8/78</strain>
    </source>
</reference>
<dbReference type="Gramene" id="AET5Gv20388200.1">
    <property type="protein sequence ID" value="AET5Gv20388200.1"/>
    <property type="gene ID" value="AET5Gv20388200"/>
</dbReference>
<protein>
    <recommendedName>
        <fullName evidence="2">DUF6598 domain-containing protein</fullName>
    </recommendedName>
</protein>
<proteinExistence type="predicted"/>
<sequence length="440" mass="48974">METETMEAGRKRERLMETAKSGRKRAGKKKASNAVSFFMQLTVDSAKMVEEGRLKRAVARRNEENSGVAPIVPEALTEQERAALLQEEMAREKILSRERSLQMHAERLREKEERPRAPPGPNQEDESEQDYNKYRQIWDMKWSKQYGSFEDTTSIPAMCFTDNPMPHFTVHQTTMQIFSVKVTEITGGLQWPLDVFGMIAMRDDLDHNRNIIFNRSRDNCQTLTQQGQHLVLTGPARAVVHEGHPSVYFEAILKVKGATCSEDRDLSLLISRCNIRQSPSKSLVGTRCYRSKLSTLELAYGIIVACAEATIAVEVVEGSWPQGFHGQLTACTASVPHMKVLLLDSGEKEAVAGDSGKMELSRRVVSVERSGRLMVCALLSRGGEKVVEAETSFAPLEAGRSHGMLDVGSCKLRVTVAWSPILKGYPLRGFSLPSSEAVAS</sequence>
<dbReference type="Proteomes" id="UP000015105">
    <property type="component" value="Chromosome 5D"/>
</dbReference>
<dbReference type="EnsemblPlants" id="AET5Gv20388200.1">
    <property type="protein sequence ID" value="AET5Gv20388200.1"/>
    <property type="gene ID" value="AET5Gv20388200"/>
</dbReference>
<dbReference type="PANTHER" id="PTHR33065:SF199">
    <property type="entry name" value="DUF6598 DOMAIN-CONTAINING PROTEIN"/>
    <property type="match status" value="1"/>
</dbReference>